<gene>
    <name evidence="2" type="ORF">GCM10009665_26620</name>
</gene>
<evidence type="ECO:0000313" key="3">
    <source>
        <dbReference type="Proteomes" id="UP001500037"/>
    </source>
</evidence>
<dbReference type="InterPro" id="IPR036390">
    <property type="entry name" value="WH_DNA-bd_sf"/>
</dbReference>
<protein>
    <submittedName>
        <fullName evidence="2">Helix-turn-helix domain-containing protein</fullName>
    </submittedName>
</protein>
<dbReference type="CDD" id="cd00090">
    <property type="entry name" value="HTH_ARSR"/>
    <property type="match status" value="1"/>
</dbReference>
<evidence type="ECO:0000313" key="2">
    <source>
        <dbReference type="EMBL" id="GAA1235139.1"/>
    </source>
</evidence>
<dbReference type="EMBL" id="BAAALF010000036">
    <property type="protein sequence ID" value="GAA1235139.1"/>
    <property type="molecule type" value="Genomic_DNA"/>
</dbReference>
<comment type="caution">
    <text evidence="2">The sequence shown here is derived from an EMBL/GenBank/DDBJ whole genome shotgun (WGS) entry which is preliminary data.</text>
</comment>
<evidence type="ECO:0000256" key="1">
    <source>
        <dbReference type="SAM" id="MobiDB-lite"/>
    </source>
</evidence>
<dbReference type="InterPro" id="IPR011991">
    <property type="entry name" value="ArsR-like_HTH"/>
</dbReference>
<dbReference type="Pfam" id="PF12840">
    <property type="entry name" value="HTH_20"/>
    <property type="match status" value="1"/>
</dbReference>
<reference evidence="2 3" key="1">
    <citation type="journal article" date="2019" name="Int. J. Syst. Evol. Microbiol.">
        <title>The Global Catalogue of Microorganisms (GCM) 10K type strain sequencing project: providing services to taxonomists for standard genome sequencing and annotation.</title>
        <authorList>
            <consortium name="The Broad Institute Genomics Platform"/>
            <consortium name="The Broad Institute Genome Sequencing Center for Infectious Disease"/>
            <person name="Wu L."/>
            <person name="Ma J."/>
        </authorList>
    </citation>
    <scope>NUCLEOTIDE SEQUENCE [LARGE SCALE GENOMIC DNA]</scope>
    <source>
        <strain evidence="2 3">JCM 13004</strain>
    </source>
</reference>
<dbReference type="Gene3D" id="1.10.10.10">
    <property type="entry name" value="Winged helix-like DNA-binding domain superfamily/Winged helix DNA-binding domain"/>
    <property type="match status" value="1"/>
</dbReference>
<proteinExistence type="predicted"/>
<name>A0ABN1W4C2_9ACTN</name>
<accession>A0ABN1W4C2</accession>
<feature type="region of interest" description="Disordered" evidence="1">
    <location>
        <begin position="192"/>
        <end position="219"/>
    </location>
</feature>
<dbReference type="InterPro" id="IPR036388">
    <property type="entry name" value="WH-like_DNA-bd_sf"/>
</dbReference>
<dbReference type="SUPFAM" id="SSF46785">
    <property type="entry name" value="Winged helix' DNA-binding domain"/>
    <property type="match status" value="1"/>
</dbReference>
<keyword evidence="3" id="KW-1185">Reference proteome</keyword>
<organism evidence="2 3">
    <name type="scientific">Kitasatospora nipponensis</name>
    <dbReference type="NCBI Taxonomy" id="258049"/>
    <lineage>
        <taxon>Bacteria</taxon>
        <taxon>Bacillati</taxon>
        <taxon>Actinomycetota</taxon>
        <taxon>Actinomycetes</taxon>
        <taxon>Kitasatosporales</taxon>
        <taxon>Streptomycetaceae</taxon>
        <taxon>Kitasatospora</taxon>
    </lineage>
</organism>
<dbReference type="Proteomes" id="UP001500037">
    <property type="component" value="Unassembled WGS sequence"/>
</dbReference>
<feature type="compositionally biased region" description="Polar residues" evidence="1">
    <location>
        <begin position="210"/>
        <end position="219"/>
    </location>
</feature>
<sequence length="219" mass="22809">MVLDIAVIEEPAAAEASLDPIRSGILAALAEPGSATMLAGRLGLPRQKVNYHLKELERHGLVELTEERRRGNVTERIYRASAASYVISPSVLAAVSPDPSRSPDQLSARWLLALGARLVQEVGQLLTGSARAGRRVATFGIDAEVRFASAADRAAFAGELAQSVAALVSRYHDEAAPGARRHRLVVGLHQIPATPAPGTGTASVPGGTLATGSAAGQEN</sequence>